<dbReference type="InterPro" id="IPR000291">
    <property type="entry name" value="D-Ala_lig_Van_CS"/>
</dbReference>
<comment type="catalytic activity">
    <reaction evidence="17 22">
        <text>2 D-alanine + ATP = D-alanyl-D-alanine + ADP + phosphate + H(+)</text>
        <dbReference type="Rhea" id="RHEA:11224"/>
        <dbReference type="ChEBI" id="CHEBI:15378"/>
        <dbReference type="ChEBI" id="CHEBI:30616"/>
        <dbReference type="ChEBI" id="CHEBI:43474"/>
        <dbReference type="ChEBI" id="CHEBI:57416"/>
        <dbReference type="ChEBI" id="CHEBI:57822"/>
        <dbReference type="ChEBI" id="CHEBI:456216"/>
        <dbReference type="EC" id="6.3.2.4"/>
    </reaction>
</comment>
<dbReference type="HAMAP" id="MF_00047">
    <property type="entry name" value="Dala_Dala_lig"/>
    <property type="match status" value="1"/>
</dbReference>
<feature type="active site" evidence="23">
    <location>
        <position position="19"/>
    </location>
</feature>
<dbReference type="Gene3D" id="3.30.470.20">
    <property type="entry name" value="ATP-grasp fold, B domain"/>
    <property type="match status" value="1"/>
</dbReference>
<name>A0A383RM34_PAEAL</name>
<dbReference type="InterPro" id="IPR005905">
    <property type="entry name" value="D_ala_D_ala"/>
</dbReference>
<dbReference type="InterPro" id="IPR016185">
    <property type="entry name" value="PreATP-grasp_dom_sf"/>
</dbReference>
<comment type="subcellular location">
    <subcellularLocation>
        <location evidence="3 22">Cytoplasm</location>
    </subcellularLocation>
</comment>
<evidence type="ECO:0000256" key="6">
    <source>
        <dbReference type="ARBA" id="ARBA00012216"/>
    </source>
</evidence>
<dbReference type="NCBIfam" id="NF002528">
    <property type="entry name" value="PRK01966.1-4"/>
    <property type="match status" value="1"/>
</dbReference>
<dbReference type="EC" id="6.3.2.4" evidence="6 22"/>
<feature type="binding site" evidence="24">
    <location>
        <begin position="223"/>
        <end position="230"/>
    </location>
    <ligand>
        <name>ATP</name>
        <dbReference type="ChEBI" id="CHEBI:30616"/>
    </ligand>
</feature>
<feature type="binding site" evidence="24">
    <location>
        <begin position="193"/>
        <end position="194"/>
    </location>
    <ligand>
        <name>ATP</name>
        <dbReference type="ChEBI" id="CHEBI:30616"/>
    </ligand>
</feature>
<keyword evidence="15 25" id="KW-0464">Manganese</keyword>
<comment type="function">
    <text evidence="2 22">Cell wall formation.</text>
</comment>
<accession>A0A383RM34</accession>
<keyword evidence="9 25" id="KW-0479">Metal-binding</keyword>
<dbReference type="PIRSF" id="PIRSF039102">
    <property type="entry name" value="Ddl/VanB"/>
    <property type="match status" value="1"/>
</dbReference>
<dbReference type="PROSITE" id="PS50975">
    <property type="entry name" value="ATP_GRASP"/>
    <property type="match status" value="1"/>
</dbReference>
<evidence type="ECO:0000256" key="13">
    <source>
        <dbReference type="ARBA" id="ARBA00022960"/>
    </source>
</evidence>
<dbReference type="EMBL" id="LS992241">
    <property type="protein sequence ID" value="SYX87534.1"/>
    <property type="molecule type" value="Genomic_DNA"/>
</dbReference>
<evidence type="ECO:0000256" key="26">
    <source>
        <dbReference type="PROSITE-ProRule" id="PRU00409"/>
    </source>
</evidence>
<comment type="similarity">
    <text evidence="5 22">Belongs to the D-alanine--D-alanine ligase family.</text>
</comment>
<feature type="binding site" evidence="25">
    <location>
        <position position="303"/>
    </location>
    <ligand>
        <name>Mg(2+)</name>
        <dbReference type="ChEBI" id="CHEBI:18420"/>
        <label>1</label>
    </ligand>
</feature>
<evidence type="ECO:0000256" key="1">
    <source>
        <dbReference type="ARBA" id="ARBA00001936"/>
    </source>
</evidence>
<evidence type="ECO:0000256" key="23">
    <source>
        <dbReference type="PIRSR" id="PIRSR039102-1"/>
    </source>
</evidence>
<evidence type="ECO:0000256" key="21">
    <source>
        <dbReference type="ARBA" id="ARBA00077154"/>
    </source>
</evidence>
<dbReference type="Gene3D" id="3.40.50.20">
    <property type="match status" value="1"/>
</dbReference>
<evidence type="ECO:0000256" key="14">
    <source>
        <dbReference type="ARBA" id="ARBA00022984"/>
    </source>
</evidence>
<evidence type="ECO:0000256" key="11">
    <source>
        <dbReference type="ARBA" id="ARBA00022840"/>
    </source>
</evidence>
<keyword evidence="12 25" id="KW-0460">Magnesium</keyword>
<evidence type="ECO:0000256" key="3">
    <source>
        <dbReference type="ARBA" id="ARBA00004496"/>
    </source>
</evidence>
<dbReference type="InterPro" id="IPR011761">
    <property type="entry name" value="ATP-grasp"/>
</dbReference>
<evidence type="ECO:0000256" key="24">
    <source>
        <dbReference type="PIRSR" id="PIRSR039102-2"/>
    </source>
</evidence>
<dbReference type="NCBIfam" id="TIGR01205">
    <property type="entry name" value="D_ala_D_alaTIGR"/>
    <property type="match status" value="1"/>
</dbReference>
<dbReference type="PANTHER" id="PTHR23132">
    <property type="entry name" value="D-ALANINE--D-ALANINE LIGASE"/>
    <property type="match status" value="1"/>
</dbReference>
<feature type="binding site" evidence="25">
    <location>
        <position position="319"/>
    </location>
    <ligand>
        <name>Mg(2+)</name>
        <dbReference type="ChEBI" id="CHEBI:18420"/>
        <label>2</label>
    </ligand>
</feature>
<evidence type="ECO:0000256" key="12">
    <source>
        <dbReference type="ARBA" id="ARBA00022842"/>
    </source>
</evidence>
<dbReference type="GO" id="GO:0009252">
    <property type="term" value="P:peptidoglycan biosynthetic process"/>
    <property type="evidence" value="ECO:0007669"/>
    <property type="project" value="UniProtKB-UniRule"/>
</dbReference>
<dbReference type="GO" id="GO:0005829">
    <property type="term" value="C:cytosol"/>
    <property type="evidence" value="ECO:0007669"/>
    <property type="project" value="TreeGrafter"/>
</dbReference>
<dbReference type="GO" id="GO:0046872">
    <property type="term" value="F:metal ion binding"/>
    <property type="evidence" value="ECO:0007669"/>
    <property type="project" value="UniProtKB-KW"/>
</dbReference>
<evidence type="ECO:0000256" key="2">
    <source>
        <dbReference type="ARBA" id="ARBA00003921"/>
    </source>
</evidence>
<dbReference type="SUPFAM" id="SSF56059">
    <property type="entry name" value="Glutathione synthetase ATP-binding domain-like"/>
    <property type="match status" value="1"/>
</dbReference>
<evidence type="ECO:0000256" key="7">
    <source>
        <dbReference type="ARBA" id="ARBA00022490"/>
    </source>
</evidence>
<evidence type="ECO:0000256" key="4">
    <source>
        <dbReference type="ARBA" id="ARBA00004752"/>
    </source>
</evidence>
<reference evidence="29" key="1">
    <citation type="submission" date="2018-08" db="EMBL/GenBank/DDBJ databases">
        <authorList>
            <person name="Chevrot R."/>
        </authorList>
    </citation>
    <scope>NUCLEOTIDE SEQUENCE [LARGE SCALE GENOMIC DNA]</scope>
</reference>
<dbReference type="AlphaFoldDB" id="A0A383RM34"/>
<feature type="binding site" evidence="24">
    <location>
        <position position="140"/>
    </location>
    <ligand>
        <name>ATP</name>
        <dbReference type="ChEBI" id="CHEBI:30616"/>
    </ligand>
</feature>
<dbReference type="InterPro" id="IPR013815">
    <property type="entry name" value="ATP_grasp_subdomain_1"/>
</dbReference>
<evidence type="ECO:0000256" key="22">
    <source>
        <dbReference type="HAMAP-Rule" id="MF_00047"/>
    </source>
</evidence>
<dbReference type="InterPro" id="IPR011127">
    <property type="entry name" value="Dala_Dala_lig_N"/>
</dbReference>
<keyword evidence="13 22" id="KW-0133">Cell shape</keyword>
<evidence type="ECO:0000256" key="16">
    <source>
        <dbReference type="ARBA" id="ARBA00023316"/>
    </source>
</evidence>
<dbReference type="Pfam" id="PF01820">
    <property type="entry name" value="Dala_Dala_lig_N"/>
    <property type="match status" value="1"/>
</dbReference>
<dbReference type="GO" id="GO:0008360">
    <property type="term" value="P:regulation of cell shape"/>
    <property type="evidence" value="ECO:0007669"/>
    <property type="project" value="UniProtKB-KW"/>
</dbReference>
<dbReference type="Gene3D" id="3.30.1490.20">
    <property type="entry name" value="ATP-grasp fold, A domain"/>
    <property type="match status" value="1"/>
</dbReference>
<dbReference type="RefSeq" id="WP_138189115.1">
    <property type="nucleotide sequence ID" value="NZ_LS992241.1"/>
</dbReference>
<keyword evidence="11 26" id="KW-0067">ATP-binding</keyword>
<evidence type="ECO:0000256" key="5">
    <source>
        <dbReference type="ARBA" id="ARBA00010871"/>
    </source>
</evidence>
<organism evidence="28 29">
    <name type="scientific">Paenibacillus alvei</name>
    <name type="common">Bacillus alvei</name>
    <dbReference type="NCBI Taxonomy" id="44250"/>
    <lineage>
        <taxon>Bacteria</taxon>
        <taxon>Bacillati</taxon>
        <taxon>Bacillota</taxon>
        <taxon>Bacilli</taxon>
        <taxon>Bacillales</taxon>
        <taxon>Paenibacillaceae</taxon>
        <taxon>Paenibacillus</taxon>
    </lineage>
</organism>
<dbReference type="PROSITE" id="PS00844">
    <property type="entry name" value="DALA_DALA_LIGASE_2"/>
    <property type="match status" value="1"/>
</dbReference>
<comment type="pathway">
    <text evidence="18">Glycan biosynthesis.</text>
</comment>
<dbReference type="Proteomes" id="UP000304148">
    <property type="component" value="Chromosome"/>
</dbReference>
<dbReference type="UniPathway" id="UPA00219"/>
<comment type="pathway">
    <text evidence="4 22">Cell wall biogenesis; peptidoglycan biosynthesis.</text>
</comment>
<dbReference type="NCBIfam" id="NF002526">
    <property type="entry name" value="PRK01966.1-2"/>
    <property type="match status" value="1"/>
</dbReference>
<keyword evidence="8 22" id="KW-0436">Ligase</keyword>
<evidence type="ECO:0000256" key="25">
    <source>
        <dbReference type="PIRSR" id="PIRSR039102-3"/>
    </source>
</evidence>
<dbReference type="GO" id="GO:0071555">
    <property type="term" value="P:cell wall organization"/>
    <property type="evidence" value="ECO:0007669"/>
    <property type="project" value="UniProtKB-KW"/>
</dbReference>
<dbReference type="SUPFAM" id="SSF52440">
    <property type="entry name" value="PreATP-grasp domain"/>
    <property type="match status" value="1"/>
</dbReference>
<evidence type="ECO:0000256" key="17">
    <source>
        <dbReference type="ARBA" id="ARBA00047614"/>
    </source>
</evidence>
<feature type="binding site" evidence="24">
    <location>
        <begin position="316"/>
        <end position="317"/>
    </location>
    <ligand>
        <name>ATP</name>
        <dbReference type="ChEBI" id="CHEBI:30616"/>
    </ligand>
</feature>
<gene>
    <name evidence="28" type="primary">ddlA</name>
    <name evidence="22" type="synonym">ddl</name>
    <name evidence="28" type="ORF">PBLR_15964</name>
</gene>
<keyword evidence="7 22" id="KW-0963">Cytoplasm</keyword>
<evidence type="ECO:0000256" key="9">
    <source>
        <dbReference type="ARBA" id="ARBA00022723"/>
    </source>
</evidence>
<dbReference type="FunFam" id="3.30.470.20:FF:000008">
    <property type="entry name" value="D-alanine--D-alanine ligase"/>
    <property type="match status" value="1"/>
</dbReference>
<comment type="cofactor">
    <cofactor evidence="1">
        <name>Mn(2+)</name>
        <dbReference type="ChEBI" id="CHEBI:29035"/>
    </cofactor>
</comment>
<evidence type="ECO:0000256" key="8">
    <source>
        <dbReference type="ARBA" id="ARBA00022598"/>
    </source>
</evidence>
<evidence type="ECO:0000256" key="18">
    <source>
        <dbReference type="ARBA" id="ARBA00060592"/>
    </source>
</evidence>
<evidence type="ECO:0000259" key="27">
    <source>
        <dbReference type="PROSITE" id="PS50975"/>
    </source>
</evidence>
<evidence type="ECO:0000256" key="19">
    <source>
        <dbReference type="ARBA" id="ARBA00068427"/>
    </source>
</evidence>
<dbReference type="FunFam" id="3.30.1490.20:FF:000007">
    <property type="entry name" value="D-alanine--D-alanine ligase"/>
    <property type="match status" value="1"/>
</dbReference>
<feature type="binding site" evidence="25">
    <location>
        <position position="317"/>
    </location>
    <ligand>
        <name>Mg(2+)</name>
        <dbReference type="ChEBI" id="CHEBI:18420"/>
        <label>1</label>
    </ligand>
</feature>
<proteinExistence type="inferred from homology"/>
<comment type="cofactor">
    <cofactor evidence="25">
        <name>Mg(2+)</name>
        <dbReference type="ChEBI" id="CHEBI:18420"/>
    </cofactor>
    <cofactor evidence="25">
        <name>Mn(2+)</name>
        <dbReference type="ChEBI" id="CHEBI:29035"/>
    </cofactor>
    <text evidence="25">Binds 2 magnesium or manganese ions per subunit.</text>
</comment>
<keyword evidence="14 22" id="KW-0573">Peptidoglycan synthesis</keyword>
<dbReference type="GO" id="GO:0005524">
    <property type="term" value="F:ATP binding"/>
    <property type="evidence" value="ECO:0007669"/>
    <property type="project" value="UniProtKB-UniRule"/>
</dbReference>
<dbReference type="PANTHER" id="PTHR23132:SF25">
    <property type="entry name" value="D-ALANINE--D-ALANINE LIGASE A"/>
    <property type="match status" value="1"/>
</dbReference>
<evidence type="ECO:0000256" key="20">
    <source>
        <dbReference type="ARBA" id="ARBA00076288"/>
    </source>
</evidence>
<dbReference type="InterPro" id="IPR011095">
    <property type="entry name" value="Dala_Dala_lig_C"/>
</dbReference>
<evidence type="ECO:0000256" key="10">
    <source>
        <dbReference type="ARBA" id="ARBA00022741"/>
    </source>
</evidence>
<feature type="binding site" evidence="24">
    <location>
        <begin position="185"/>
        <end position="187"/>
    </location>
    <ligand>
        <name>ATP</name>
        <dbReference type="ChEBI" id="CHEBI:30616"/>
    </ligand>
</feature>
<keyword evidence="16 22" id="KW-0961">Cell wall biogenesis/degradation</keyword>
<evidence type="ECO:0000313" key="29">
    <source>
        <dbReference type="Proteomes" id="UP000304148"/>
    </source>
</evidence>
<evidence type="ECO:0000313" key="28">
    <source>
        <dbReference type="EMBL" id="SYX87534.1"/>
    </source>
</evidence>
<feature type="binding site" evidence="25">
    <location>
        <position position="317"/>
    </location>
    <ligand>
        <name>Mg(2+)</name>
        <dbReference type="ChEBI" id="CHEBI:18420"/>
        <label>2</label>
    </ligand>
</feature>
<keyword evidence="10 24" id="KW-0547">Nucleotide-binding</keyword>
<feature type="active site" evidence="23">
    <location>
        <position position="193"/>
    </location>
</feature>
<evidence type="ECO:0000256" key="15">
    <source>
        <dbReference type="ARBA" id="ARBA00023211"/>
    </source>
</evidence>
<sequence>MGQQEKMRVGLVYGGKSGEHEVSLSTAFAVMGAMDYEKYDIIPFYITKTGEWRVGELRHQPFSDKSELTLEGAAGYTKDAMEMLFARVDSTGNAGNGIDVMFPLIHGTNGEDGTIQGLFEMANVPYVGAGVLASSVGMDKAVMKQVFAHAGLPQCKYVHFIRSEWEHHQADVMANIESELGYPCFIKPANLGSSVGISKARNDAELKQAIEVALRYDRKVIVEEFVDAREVEVSVLGNDEAEASVPGEIVSSGEFYDYKAKYIDGKSQIVIPAPLDEELLDRLREMAVLAFRAIDGSGLSRVDFFVRRSDMQVFINEVNTMPGFTPFSMYPLMWKETGVAYGALLDRLIQLAMERYKVKQQLYFENV</sequence>
<dbReference type="PROSITE" id="PS00843">
    <property type="entry name" value="DALA_DALA_LIGASE_1"/>
    <property type="match status" value="1"/>
</dbReference>
<dbReference type="GO" id="GO:0008716">
    <property type="term" value="F:D-alanine-D-alanine ligase activity"/>
    <property type="evidence" value="ECO:0007669"/>
    <property type="project" value="UniProtKB-UniRule"/>
</dbReference>
<feature type="domain" description="ATP-grasp" evidence="27">
    <location>
        <begin position="144"/>
        <end position="350"/>
    </location>
</feature>
<dbReference type="Pfam" id="PF07478">
    <property type="entry name" value="Dala_Dala_lig_C"/>
    <property type="match status" value="1"/>
</dbReference>
<protein>
    <recommendedName>
        <fullName evidence="19 22">D-alanine--D-alanine ligase</fullName>
        <ecNumber evidence="6 22">6.3.2.4</ecNumber>
    </recommendedName>
    <alternativeName>
        <fullName evidence="21 22">D-Ala-D-Ala ligase</fullName>
    </alternativeName>
    <alternativeName>
        <fullName evidence="20 22">D-alanylalanine synthetase</fullName>
    </alternativeName>
</protein>
<feature type="active site" evidence="23">
    <location>
        <position position="328"/>
    </location>
</feature>